<dbReference type="EMBL" id="JAGMWT010000003">
    <property type="protein sequence ID" value="KAH7131797.1"/>
    <property type="molecule type" value="Genomic_DNA"/>
</dbReference>
<dbReference type="Proteomes" id="UP000700596">
    <property type="component" value="Unassembled WGS sequence"/>
</dbReference>
<comment type="caution">
    <text evidence="2">The sequence shown here is derived from an EMBL/GenBank/DDBJ whole genome shotgun (WGS) entry which is preliminary data.</text>
</comment>
<feature type="chain" id="PRO_5040194984" description="Secreted protein" evidence="1">
    <location>
        <begin position="22"/>
        <end position="76"/>
    </location>
</feature>
<keyword evidence="3" id="KW-1185">Reference proteome</keyword>
<proteinExistence type="predicted"/>
<evidence type="ECO:0000313" key="2">
    <source>
        <dbReference type="EMBL" id="KAH7131797.1"/>
    </source>
</evidence>
<dbReference type="AlphaFoldDB" id="A0A9P9E6R0"/>
<protein>
    <recommendedName>
        <fullName evidence="4">Secreted protein</fullName>
    </recommendedName>
</protein>
<reference evidence="2" key="1">
    <citation type="journal article" date="2021" name="Nat. Commun.">
        <title>Genetic determinants of endophytism in the Arabidopsis root mycobiome.</title>
        <authorList>
            <person name="Mesny F."/>
            <person name="Miyauchi S."/>
            <person name="Thiergart T."/>
            <person name="Pickel B."/>
            <person name="Atanasova L."/>
            <person name="Karlsson M."/>
            <person name="Huettel B."/>
            <person name="Barry K.W."/>
            <person name="Haridas S."/>
            <person name="Chen C."/>
            <person name="Bauer D."/>
            <person name="Andreopoulos W."/>
            <person name="Pangilinan J."/>
            <person name="LaButti K."/>
            <person name="Riley R."/>
            <person name="Lipzen A."/>
            <person name="Clum A."/>
            <person name="Drula E."/>
            <person name="Henrissat B."/>
            <person name="Kohler A."/>
            <person name="Grigoriev I.V."/>
            <person name="Martin F.M."/>
            <person name="Hacquard S."/>
        </authorList>
    </citation>
    <scope>NUCLEOTIDE SEQUENCE</scope>
    <source>
        <strain evidence="2">MPI-CAGE-CH-0243</strain>
    </source>
</reference>
<accession>A0A9P9E6R0</accession>
<gene>
    <name evidence="2" type="ORF">B0J11DRAFT_520143</name>
</gene>
<keyword evidence="1" id="KW-0732">Signal</keyword>
<sequence length="76" mass="8856">MILSMFTISHFDLFLLFAVLASFNAKCSVPCLTATFHQPIKYWLINVCTNIHELAKTYITYRLHKTVKLIQHLTIQ</sequence>
<name>A0A9P9E6R0_9PLEO</name>
<organism evidence="2 3">
    <name type="scientific">Dendryphion nanum</name>
    <dbReference type="NCBI Taxonomy" id="256645"/>
    <lineage>
        <taxon>Eukaryota</taxon>
        <taxon>Fungi</taxon>
        <taxon>Dikarya</taxon>
        <taxon>Ascomycota</taxon>
        <taxon>Pezizomycotina</taxon>
        <taxon>Dothideomycetes</taxon>
        <taxon>Pleosporomycetidae</taxon>
        <taxon>Pleosporales</taxon>
        <taxon>Torulaceae</taxon>
        <taxon>Dendryphion</taxon>
    </lineage>
</organism>
<evidence type="ECO:0008006" key="4">
    <source>
        <dbReference type="Google" id="ProtNLM"/>
    </source>
</evidence>
<evidence type="ECO:0000256" key="1">
    <source>
        <dbReference type="SAM" id="SignalP"/>
    </source>
</evidence>
<evidence type="ECO:0000313" key="3">
    <source>
        <dbReference type="Proteomes" id="UP000700596"/>
    </source>
</evidence>
<feature type="signal peptide" evidence="1">
    <location>
        <begin position="1"/>
        <end position="21"/>
    </location>
</feature>